<dbReference type="RefSeq" id="YP_010090446.1">
    <property type="nucleotide sequence ID" value="NC_055719.1"/>
</dbReference>
<organism evidence="3 4">
    <name type="scientific">Synechococcus phage S-H35</name>
    <dbReference type="NCBI Taxonomy" id="1983572"/>
    <lineage>
        <taxon>Viruses</taxon>
        <taxon>Duplodnaviria</taxon>
        <taxon>Heunggongvirae</taxon>
        <taxon>Uroviricota</taxon>
        <taxon>Caudoviricetes</taxon>
        <taxon>Pantevenvirales</taxon>
        <taxon>Kyanoviridae</taxon>
        <taxon>Shandvirus</taxon>
        <taxon>Shandvirus sh35</taxon>
    </lineage>
</organism>
<sequence>MNLLLRPLNDINDPTWSVIILLGCGLIFTLYCVIYILRLSFKELEEDGQESKQGQEGQQQQTESGQRNSEEGKERG</sequence>
<protein>
    <submittedName>
        <fullName evidence="3">Uncharacterized protein</fullName>
    </submittedName>
</protein>
<keyword evidence="4" id="KW-1185">Reference proteome</keyword>
<keyword evidence="2" id="KW-0812">Transmembrane</keyword>
<feature type="transmembrane region" description="Helical" evidence="2">
    <location>
        <begin position="15"/>
        <end position="37"/>
    </location>
</feature>
<dbReference type="GeneID" id="65107918"/>
<evidence type="ECO:0000313" key="3">
    <source>
        <dbReference type="EMBL" id="ARW57059.1"/>
    </source>
</evidence>
<evidence type="ECO:0000256" key="2">
    <source>
        <dbReference type="SAM" id="Phobius"/>
    </source>
</evidence>
<name>A0A1Z1LWM1_9CAUD</name>
<reference evidence="3 4" key="1">
    <citation type="submission" date="2017-04" db="EMBL/GenBank/DDBJ databases">
        <title>Isolation and Genetic Analysis of a Novel Cyanophage S-H35 from the Bohai Sea.</title>
        <authorList>
            <person name="Xu X."/>
        </authorList>
    </citation>
    <scope>NUCLEOTIDE SEQUENCE [LARGE SCALE GENOMIC DNA]</scope>
</reference>
<feature type="compositionally biased region" description="Low complexity" evidence="1">
    <location>
        <begin position="51"/>
        <end position="66"/>
    </location>
</feature>
<dbReference type="Proteomes" id="UP000225351">
    <property type="component" value="Segment"/>
</dbReference>
<dbReference type="PROSITE" id="PS51257">
    <property type="entry name" value="PROKAR_LIPOPROTEIN"/>
    <property type="match status" value="1"/>
</dbReference>
<dbReference type="EMBL" id="KY945241">
    <property type="protein sequence ID" value="ARW57059.1"/>
    <property type="molecule type" value="Genomic_RNA"/>
</dbReference>
<keyword evidence="2" id="KW-1133">Transmembrane helix</keyword>
<evidence type="ECO:0000256" key="1">
    <source>
        <dbReference type="SAM" id="MobiDB-lite"/>
    </source>
</evidence>
<accession>A0A1Z1LWM1</accession>
<proteinExistence type="predicted"/>
<keyword evidence="2" id="KW-0472">Membrane</keyword>
<dbReference type="KEGG" id="vg:65107918"/>
<evidence type="ECO:0000313" key="4">
    <source>
        <dbReference type="Proteomes" id="UP000225351"/>
    </source>
</evidence>
<feature type="region of interest" description="Disordered" evidence="1">
    <location>
        <begin position="47"/>
        <end position="76"/>
    </location>
</feature>